<dbReference type="PRINTS" id="PR00081">
    <property type="entry name" value="GDHRDH"/>
</dbReference>
<dbReference type="SUPFAM" id="SSF51735">
    <property type="entry name" value="NAD(P)-binding Rossmann-fold domains"/>
    <property type="match status" value="1"/>
</dbReference>
<dbReference type="Proteomes" id="UP000239406">
    <property type="component" value="Unassembled WGS sequence"/>
</dbReference>
<dbReference type="InterPro" id="IPR002347">
    <property type="entry name" value="SDR_fam"/>
</dbReference>
<dbReference type="CDD" id="cd05360">
    <property type="entry name" value="SDR_c3"/>
    <property type="match status" value="1"/>
</dbReference>
<dbReference type="Pfam" id="PF00106">
    <property type="entry name" value="adh_short"/>
    <property type="match status" value="1"/>
</dbReference>
<evidence type="ECO:0000313" key="4">
    <source>
        <dbReference type="EMBL" id="PPE69976.1"/>
    </source>
</evidence>
<sequence length="336" mass="36249">MAVHLKPLHEQTLVITGASSGIGLATALMAARRGATVLLVARDEPVLEQVTRQIVAEGGQAMYVVADVGRREDLQLAADTAIEHFGGFDTWVNNAGVAIWGRLEDVRERDHQRLFETNFWGVVNGSLIAAAHLRRHGSAIVNLGSLTSDRALPLQGMYSASKHAVKGFTDALRMELEEEGAPISVTLVKPAGIGTPFTEHAKNYTEHEPRLPPPVYRPEDVARAILHAAGHPLRDIFVGSSSKLMSAAAAHAPRCLDRFSERTLFDAQLRDGPPQPPSDNLYEPAGNGRVHGRHPGQVVRPSLYTHVVLHPRATALMATVFGLAAACALGGRSLRR</sequence>
<dbReference type="AlphaFoldDB" id="A0A2S5T4U8"/>
<dbReference type="PROSITE" id="PS00061">
    <property type="entry name" value="ADH_SHORT"/>
    <property type="match status" value="1"/>
</dbReference>
<dbReference type="InterPro" id="IPR020904">
    <property type="entry name" value="Sc_DH/Rdtase_CS"/>
</dbReference>
<evidence type="ECO:0000313" key="5">
    <source>
        <dbReference type="Proteomes" id="UP000239406"/>
    </source>
</evidence>
<dbReference type="PRINTS" id="PR00080">
    <property type="entry name" value="SDRFAMILY"/>
</dbReference>
<dbReference type="Gene3D" id="3.40.50.720">
    <property type="entry name" value="NAD(P)-binding Rossmann-like Domain"/>
    <property type="match status" value="1"/>
</dbReference>
<dbReference type="PANTHER" id="PTHR44196">
    <property type="entry name" value="DEHYDROGENASE/REDUCTASE SDR FAMILY MEMBER 7B"/>
    <property type="match status" value="1"/>
</dbReference>
<dbReference type="InterPro" id="IPR036291">
    <property type="entry name" value="NAD(P)-bd_dom_sf"/>
</dbReference>
<accession>A0A2S5T4U8</accession>
<name>A0A2S5T4U8_9BURK</name>
<proteinExistence type="inferred from homology"/>
<gene>
    <name evidence="4" type="ORF">C1702_08930</name>
</gene>
<keyword evidence="5" id="KW-1185">Reference proteome</keyword>
<dbReference type="NCBIfam" id="NF005495">
    <property type="entry name" value="PRK07109.1"/>
    <property type="match status" value="1"/>
</dbReference>
<evidence type="ECO:0000256" key="2">
    <source>
        <dbReference type="ARBA" id="ARBA00023002"/>
    </source>
</evidence>
<comment type="similarity">
    <text evidence="1 3">Belongs to the short-chain dehydrogenases/reductases (SDR) family.</text>
</comment>
<comment type="caution">
    <text evidence="4">The sequence shown here is derived from an EMBL/GenBank/DDBJ whole genome shotgun (WGS) entry which is preliminary data.</text>
</comment>
<reference evidence="4 5" key="1">
    <citation type="submission" date="2018-02" db="EMBL/GenBank/DDBJ databases">
        <title>Reclassifiation of [Polyangium] brachysporum DSM 7029 as Guopingzhaonella breviflexa gen. nov., sp. nov., a member of the family Comamonadaceae.</title>
        <authorList>
            <person name="Tang B."/>
        </authorList>
    </citation>
    <scope>NUCLEOTIDE SEQUENCE [LARGE SCALE GENOMIC DNA]</scope>
    <source>
        <strain evidence="4 5">DSM 15344</strain>
    </source>
</reference>
<dbReference type="RefSeq" id="WP_104357341.1">
    <property type="nucleotide sequence ID" value="NZ_CP064338.1"/>
</dbReference>
<dbReference type="PANTHER" id="PTHR44196:SF1">
    <property type="entry name" value="DEHYDROGENASE_REDUCTASE SDR FAMILY MEMBER 7B"/>
    <property type="match status" value="1"/>
</dbReference>
<organism evidence="4 5">
    <name type="scientific">Caldimonas thermodepolymerans</name>
    <dbReference type="NCBI Taxonomy" id="215580"/>
    <lineage>
        <taxon>Bacteria</taxon>
        <taxon>Pseudomonadati</taxon>
        <taxon>Pseudomonadota</taxon>
        <taxon>Betaproteobacteria</taxon>
        <taxon>Burkholderiales</taxon>
        <taxon>Sphaerotilaceae</taxon>
        <taxon>Caldimonas</taxon>
    </lineage>
</organism>
<dbReference type="GO" id="GO:0016491">
    <property type="term" value="F:oxidoreductase activity"/>
    <property type="evidence" value="ECO:0007669"/>
    <property type="project" value="UniProtKB-KW"/>
</dbReference>
<evidence type="ECO:0000256" key="1">
    <source>
        <dbReference type="ARBA" id="ARBA00006484"/>
    </source>
</evidence>
<protein>
    <submittedName>
        <fullName evidence="4">Short-chain dehydrogenase</fullName>
    </submittedName>
</protein>
<dbReference type="EMBL" id="PSNY01000008">
    <property type="protein sequence ID" value="PPE69976.1"/>
    <property type="molecule type" value="Genomic_DNA"/>
</dbReference>
<keyword evidence="2" id="KW-0560">Oxidoreductase</keyword>
<dbReference type="GO" id="GO:0016020">
    <property type="term" value="C:membrane"/>
    <property type="evidence" value="ECO:0007669"/>
    <property type="project" value="TreeGrafter"/>
</dbReference>
<evidence type="ECO:0000256" key="3">
    <source>
        <dbReference type="RuleBase" id="RU000363"/>
    </source>
</evidence>